<dbReference type="AlphaFoldDB" id="A0A5R9J7R4"/>
<name>A0A5R9J7R4_9PROT</name>
<organism evidence="3 4">
    <name type="scientific">Lichenicoccus roseus</name>
    <dbReference type="NCBI Taxonomy" id="2683649"/>
    <lineage>
        <taxon>Bacteria</taxon>
        <taxon>Pseudomonadati</taxon>
        <taxon>Pseudomonadota</taxon>
        <taxon>Alphaproteobacteria</taxon>
        <taxon>Acetobacterales</taxon>
        <taxon>Acetobacteraceae</taxon>
        <taxon>Lichenicoccus</taxon>
    </lineage>
</organism>
<evidence type="ECO:0000313" key="3">
    <source>
        <dbReference type="EMBL" id="TLU71661.1"/>
    </source>
</evidence>
<dbReference type="PANTHER" id="PTHR46401:SF9">
    <property type="entry name" value="MANNOSYLTRANSFERASE A"/>
    <property type="match status" value="1"/>
</dbReference>
<comment type="caution">
    <text evidence="3">The sequence shown here is derived from an EMBL/GenBank/DDBJ whole genome shotgun (WGS) entry which is preliminary data.</text>
</comment>
<accession>A0A5R9J7R4</accession>
<feature type="region of interest" description="Disordered" evidence="1">
    <location>
        <begin position="158"/>
        <end position="185"/>
    </location>
</feature>
<dbReference type="PANTHER" id="PTHR46401">
    <property type="entry name" value="GLYCOSYLTRANSFERASE WBBK-RELATED"/>
    <property type="match status" value="1"/>
</dbReference>
<gene>
    <name evidence="3" type="ORF">FE263_14400</name>
</gene>
<dbReference type="InterPro" id="IPR001296">
    <property type="entry name" value="Glyco_trans_1"/>
</dbReference>
<protein>
    <submittedName>
        <fullName evidence="3">Glycosyltransferase family 4 protein</fullName>
    </submittedName>
</protein>
<dbReference type="CDD" id="cd03809">
    <property type="entry name" value="GT4_MtfB-like"/>
    <property type="match status" value="1"/>
</dbReference>
<dbReference type="GO" id="GO:0016757">
    <property type="term" value="F:glycosyltransferase activity"/>
    <property type="evidence" value="ECO:0007669"/>
    <property type="project" value="InterPro"/>
</dbReference>
<dbReference type="Pfam" id="PF00534">
    <property type="entry name" value="Glycos_transf_1"/>
    <property type="match status" value="1"/>
</dbReference>
<sequence length="540" mass="59256">MDSMAGHSKIWIDVEDLFQYAAANPRPSGIQRIEFELCRALATLPESRERVRFVRHTATQQSFVAIPYAQLEQLHDKLTGTRPDTSRSASSKLRIVDARQQPGQKLADSKLRRIAYRLPEGLRNPLVALFKAEREAGRALVHLGSAVAWAGGTRATRLARRLRQPRSPGPGGRGGPASGVAAGTAPFGPGMPVGGAAGLEPAAFETATAPGDILLVLGSPWFHPYYAEIVDKAQRTRGLRFALLVYDIIPVRRPEWCDHNLVLRFKEWTGAVFPLVDVMLTISKASAGDLEIEAKRAGYRLRRTPSPIPIGTGFSDAAPQPAHPSRPGAASPEPARRRLPQAGSYALIVSTIEARKNHMLLFRVWRRLVEDLPPDRVPTLVFAGRVGWLVSDLMQQIHNADYLDGKLVLVEDPSDEELRQLYAGCRFTLFPSFYEGWGLPVTESLSFGRPCIISNATSLPEAGGDLARYFDPENTHEAYDVIRHAIENPEETEAWAERVRREFRPVTWEESARGVLQALAEGQGGAEPIAAAAAASAGRD</sequence>
<reference evidence="3 4" key="1">
    <citation type="submission" date="2019-05" db="EMBL/GenBank/DDBJ databases">
        <authorList>
            <person name="Pankratov T."/>
            <person name="Grouzdev D."/>
        </authorList>
    </citation>
    <scope>NUCLEOTIDE SEQUENCE [LARGE SCALE GENOMIC DNA]</scope>
    <source>
        <strain evidence="3 4">KEBCLARHB70R</strain>
    </source>
</reference>
<dbReference type="Gene3D" id="3.40.50.2000">
    <property type="entry name" value="Glycogen Phosphorylase B"/>
    <property type="match status" value="1"/>
</dbReference>
<keyword evidence="4" id="KW-1185">Reference proteome</keyword>
<keyword evidence="3" id="KW-0808">Transferase</keyword>
<dbReference type="Proteomes" id="UP000305654">
    <property type="component" value="Unassembled WGS sequence"/>
</dbReference>
<evidence type="ECO:0000256" key="1">
    <source>
        <dbReference type="SAM" id="MobiDB-lite"/>
    </source>
</evidence>
<feature type="domain" description="Glycosyl transferase family 1" evidence="2">
    <location>
        <begin position="341"/>
        <end position="500"/>
    </location>
</feature>
<evidence type="ECO:0000259" key="2">
    <source>
        <dbReference type="Pfam" id="PF00534"/>
    </source>
</evidence>
<proteinExistence type="predicted"/>
<dbReference type="EMBL" id="VCDI01000005">
    <property type="protein sequence ID" value="TLU71661.1"/>
    <property type="molecule type" value="Genomic_DNA"/>
</dbReference>
<dbReference type="SUPFAM" id="SSF53756">
    <property type="entry name" value="UDP-Glycosyltransferase/glycogen phosphorylase"/>
    <property type="match status" value="1"/>
</dbReference>
<feature type="region of interest" description="Disordered" evidence="1">
    <location>
        <begin position="310"/>
        <end position="336"/>
    </location>
</feature>
<dbReference type="OrthoDB" id="9790710at2"/>
<evidence type="ECO:0000313" key="4">
    <source>
        <dbReference type="Proteomes" id="UP000305654"/>
    </source>
</evidence>